<keyword evidence="4" id="KW-0540">Nuclease</keyword>
<comment type="subcellular location">
    <subcellularLocation>
        <location evidence="2">Nucleus</location>
    </subcellularLocation>
</comment>
<evidence type="ECO:0000256" key="3">
    <source>
        <dbReference type="ARBA" id="ARBA00006958"/>
    </source>
</evidence>
<evidence type="ECO:0008006" key="12">
    <source>
        <dbReference type="Google" id="ProtNLM"/>
    </source>
</evidence>
<organism evidence="10 11">
    <name type="scientific">Coffea arabica</name>
    <name type="common">Arabian coffee</name>
    <dbReference type="NCBI Taxonomy" id="13443"/>
    <lineage>
        <taxon>Eukaryota</taxon>
        <taxon>Viridiplantae</taxon>
        <taxon>Streptophyta</taxon>
        <taxon>Embryophyta</taxon>
        <taxon>Tracheophyta</taxon>
        <taxon>Spermatophyta</taxon>
        <taxon>Magnoliopsida</taxon>
        <taxon>eudicotyledons</taxon>
        <taxon>Gunneridae</taxon>
        <taxon>Pentapetalae</taxon>
        <taxon>asterids</taxon>
        <taxon>lamiids</taxon>
        <taxon>Gentianales</taxon>
        <taxon>Rubiaceae</taxon>
        <taxon>Ixoroideae</taxon>
        <taxon>Gardenieae complex</taxon>
        <taxon>Bertiereae - Coffeeae clade</taxon>
        <taxon>Coffeeae</taxon>
        <taxon>Coffea</taxon>
    </lineage>
</organism>
<evidence type="ECO:0000256" key="1">
    <source>
        <dbReference type="ARBA" id="ARBA00001968"/>
    </source>
</evidence>
<dbReference type="PANTHER" id="PTHR22930:SF251">
    <property type="entry name" value="DDE TNP4 DOMAIN-CONTAINING PROTEIN"/>
    <property type="match status" value="1"/>
</dbReference>
<keyword evidence="5" id="KW-0479">Metal-binding</keyword>
<dbReference type="InterPro" id="IPR045249">
    <property type="entry name" value="HARBI1-like"/>
</dbReference>
<evidence type="ECO:0000256" key="5">
    <source>
        <dbReference type="ARBA" id="ARBA00022723"/>
    </source>
</evidence>
<dbReference type="Pfam" id="PF13359">
    <property type="entry name" value="DDE_Tnp_4"/>
    <property type="match status" value="1"/>
</dbReference>
<dbReference type="Proteomes" id="UP001652660">
    <property type="component" value="Chromosome 9c"/>
</dbReference>
<keyword evidence="10" id="KW-1185">Reference proteome</keyword>
<evidence type="ECO:0000256" key="2">
    <source>
        <dbReference type="ARBA" id="ARBA00004123"/>
    </source>
</evidence>
<keyword evidence="7" id="KW-0539">Nucleus</keyword>
<gene>
    <name evidence="11" type="primary">LOC140014234</name>
</gene>
<proteinExistence type="inferred from homology"/>
<evidence type="ECO:0000256" key="7">
    <source>
        <dbReference type="ARBA" id="ARBA00023242"/>
    </source>
</evidence>
<keyword evidence="6" id="KW-0378">Hydrolase</keyword>
<dbReference type="InterPro" id="IPR027806">
    <property type="entry name" value="HARBI1_dom"/>
</dbReference>
<dbReference type="GeneID" id="140014234"/>
<evidence type="ECO:0000256" key="4">
    <source>
        <dbReference type="ARBA" id="ARBA00022722"/>
    </source>
</evidence>
<comment type="cofactor">
    <cofactor evidence="1">
        <name>a divalent metal cation</name>
        <dbReference type="ChEBI" id="CHEBI:60240"/>
    </cofactor>
</comment>
<dbReference type="InterPro" id="IPR058353">
    <property type="entry name" value="DUF8040"/>
</dbReference>
<comment type="similarity">
    <text evidence="3">Belongs to the HARBI1 family.</text>
</comment>
<name>A0ABM4VML0_COFAR</name>
<evidence type="ECO:0000259" key="9">
    <source>
        <dbReference type="Pfam" id="PF26138"/>
    </source>
</evidence>
<accession>A0ABM4VML0</accession>
<sequence length="388" mass="44738">MDNQGHIQGGYLDDETDGVDFDNILLGVVLLGFMFFDPRFNRVPRRRRVRDSVLLGRDYVLELINGHEDRIIENMRLDVPQFLMLCDLLVQRGYWHAYPSQQVGVHESVALTLMCQSHDEWHRVLAEQFQHSTETIDRHVRRVLRALVRLGRDLVLPIDFDGTHPRILNNASLMPWFRDCVGALDETHVSAWCTEEIRERYRNRHGDLSQNVLAACDHDMRFVYVRVGWEGSAHDARILQDTLLDPDSGFPMPPQGKYYAGAQGTHHERAAKRLFNRRHASVRNIIERTFGVLKKRFPILKGPMQNYLIATQNNIVLACCTLHNFMRAYSPADEYFNEEAALGALADAHIAGEQPHPGQPIDMSQQGIDNWNEDRWAMAAYMYLNAHN</sequence>
<evidence type="ECO:0000313" key="10">
    <source>
        <dbReference type="Proteomes" id="UP001652660"/>
    </source>
</evidence>
<dbReference type="Pfam" id="PF26138">
    <property type="entry name" value="DUF8040"/>
    <property type="match status" value="1"/>
</dbReference>
<dbReference type="RefSeq" id="XP_071920766.1">
    <property type="nucleotide sequence ID" value="XM_072064665.1"/>
</dbReference>
<protein>
    <recommendedName>
        <fullName evidence="12">Nuclease HARBI1</fullName>
    </recommendedName>
</protein>
<evidence type="ECO:0000259" key="8">
    <source>
        <dbReference type="Pfam" id="PF13359"/>
    </source>
</evidence>
<evidence type="ECO:0000313" key="11">
    <source>
        <dbReference type="RefSeq" id="XP_071920766.1"/>
    </source>
</evidence>
<feature type="domain" description="DDE Tnp4" evidence="8">
    <location>
        <begin position="198"/>
        <end position="324"/>
    </location>
</feature>
<dbReference type="PANTHER" id="PTHR22930">
    <property type="match status" value="1"/>
</dbReference>
<feature type="domain" description="DUF8040" evidence="9">
    <location>
        <begin position="52"/>
        <end position="148"/>
    </location>
</feature>
<reference evidence="11" key="1">
    <citation type="submission" date="2025-08" db="UniProtKB">
        <authorList>
            <consortium name="RefSeq"/>
        </authorList>
    </citation>
    <scope>IDENTIFICATION</scope>
    <source>
        <tissue evidence="11">Leaves</tissue>
    </source>
</reference>
<evidence type="ECO:0000256" key="6">
    <source>
        <dbReference type="ARBA" id="ARBA00022801"/>
    </source>
</evidence>